<evidence type="ECO:0008006" key="4">
    <source>
        <dbReference type="Google" id="ProtNLM"/>
    </source>
</evidence>
<evidence type="ECO:0000256" key="1">
    <source>
        <dbReference type="SAM" id="MobiDB-lite"/>
    </source>
</evidence>
<feature type="compositionally biased region" description="Basic and acidic residues" evidence="1">
    <location>
        <begin position="154"/>
        <end position="165"/>
    </location>
</feature>
<dbReference type="EMBL" id="JBHLSV010000005">
    <property type="protein sequence ID" value="MFC0673446.1"/>
    <property type="molecule type" value="Genomic_DNA"/>
</dbReference>
<accession>A0ABV6R8Y6</accession>
<dbReference type="RefSeq" id="WP_376979020.1">
    <property type="nucleotide sequence ID" value="NZ_JBHLSV010000005.1"/>
</dbReference>
<evidence type="ECO:0000313" key="2">
    <source>
        <dbReference type="EMBL" id="MFC0673446.1"/>
    </source>
</evidence>
<gene>
    <name evidence="2" type="ORF">ACFFF6_05685</name>
</gene>
<evidence type="ECO:0000313" key="3">
    <source>
        <dbReference type="Proteomes" id="UP001589793"/>
    </source>
</evidence>
<reference evidence="2 3" key="1">
    <citation type="submission" date="2024-09" db="EMBL/GenBank/DDBJ databases">
        <authorList>
            <person name="Sun Q."/>
            <person name="Mori K."/>
        </authorList>
    </citation>
    <scope>NUCLEOTIDE SEQUENCE [LARGE SCALE GENOMIC DNA]</scope>
    <source>
        <strain evidence="2 3">CICC 10874</strain>
    </source>
</reference>
<organism evidence="2 3">
    <name type="scientific">Brachybacterium hainanense</name>
    <dbReference type="NCBI Taxonomy" id="1541174"/>
    <lineage>
        <taxon>Bacteria</taxon>
        <taxon>Bacillati</taxon>
        <taxon>Actinomycetota</taxon>
        <taxon>Actinomycetes</taxon>
        <taxon>Micrococcales</taxon>
        <taxon>Dermabacteraceae</taxon>
        <taxon>Brachybacterium</taxon>
    </lineage>
</organism>
<sequence length="194" mass="20403">MSLVRRIARPLLAAPFIVDGVRTAVSPSRAIDVLPAAFKGADRALHTTAVPNAVGVKELLRVSGAVAAGAGLMYATGRNPRLAAGVLLVTTTVGWAGRRKIWELSGPERLEELAAIATDAGLLGGVLLAVVDHDGRPSLRYQVEQFLERAQKNAEAKKKQLEKSAGKTAKAVRSGAREDDPVRGIAAKLAESRA</sequence>
<dbReference type="Proteomes" id="UP001589793">
    <property type="component" value="Unassembled WGS sequence"/>
</dbReference>
<proteinExistence type="predicted"/>
<feature type="region of interest" description="Disordered" evidence="1">
    <location>
        <begin position="154"/>
        <end position="194"/>
    </location>
</feature>
<protein>
    <recommendedName>
        <fullName evidence="4">DoxX family protein</fullName>
    </recommendedName>
</protein>
<comment type="caution">
    <text evidence="2">The sequence shown here is derived from an EMBL/GenBank/DDBJ whole genome shotgun (WGS) entry which is preliminary data.</text>
</comment>
<name>A0ABV6R8Y6_9MICO</name>
<keyword evidence="3" id="KW-1185">Reference proteome</keyword>